<dbReference type="RefSeq" id="WP_055268350.1">
    <property type="nucleotide sequence ID" value="NZ_CABIXQ010000033.1"/>
</dbReference>
<feature type="domain" description="Ribosomal protein eL8/eL30/eS12/Gadd45" evidence="1">
    <location>
        <begin position="8"/>
        <end position="75"/>
    </location>
</feature>
<evidence type="ECO:0000313" key="3">
    <source>
        <dbReference type="Proteomes" id="UP000095594"/>
    </source>
</evidence>
<keyword evidence="2" id="KW-0689">Ribosomal protein</keyword>
<dbReference type="Pfam" id="PF01248">
    <property type="entry name" value="Ribosomal_L7Ae"/>
    <property type="match status" value="1"/>
</dbReference>
<dbReference type="EMBL" id="CYZX01000033">
    <property type="protein sequence ID" value="CUP22235.1"/>
    <property type="molecule type" value="Genomic_DNA"/>
</dbReference>
<dbReference type="InterPro" id="IPR004038">
    <property type="entry name" value="Ribosomal_eL8/eL30/eS12/Gad45"/>
</dbReference>
<dbReference type="SUPFAM" id="SSF55315">
    <property type="entry name" value="L30e-like"/>
    <property type="match status" value="1"/>
</dbReference>
<reference evidence="2 3" key="1">
    <citation type="submission" date="2015-09" db="EMBL/GenBank/DDBJ databases">
        <authorList>
            <consortium name="Pathogen Informatics"/>
        </authorList>
    </citation>
    <scope>NUCLEOTIDE SEQUENCE [LARGE SCALE GENOMIC DNA]</scope>
    <source>
        <strain evidence="2 3">2789STDY5834856</strain>
    </source>
</reference>
<dbReference type="OrthoDB" id="2353623at2"/>
<accession>A0A174LK99</accession>
<proteinExistence type="predicted"/>
<dbReference type="Gene3D" id="3.30.1330.30">
    <property type="match status" value="1"/>
</dbReference>
<protein>
    <submittedName>
        <fullName evidence="2">Ribosomal protein L7AE family protein</fullName>
    </submittedName>
</protein>
<organism evidence="2 3">
    <name type="scientific">Clostridium disporicum</name>
    <dbReference type="NCBI Taxonomy" id="84024"/>
    <lineage>
        <taxon>Bacteria</taxon>
        <taxon>Bacillati</taxon>
        <taxon>Bacillota</taxon>
        <taxon>Clostridia</taxon>
        <taxon>Eubacteriales</taxon>
        <taxon>Clostridiaceae</taxon>
        <taxon>Clostridium</taxon>
    </lineage>
</organism>
<gene>
    <name evidence="2" type="primary">rplGB</name>
    <name evidence="2" type="ORF">ERS852471_03226</name>
</gene>
<keyword evidence="2" id="KW-0687">Ribonucleoprotein</keyword>
<dbReference type="InterPro" id="IPR029064">
    <property type="entry name" value="Ribosomal_eL30-like_sf"/>
</dbReference>
<name>A0A174LK99_9CLOT</name>
<evidence type="ECO:0000313" key="2">
    <source>
        <dbReference type="EMBL" id="CUP22235.1"/>
    </source>
</evidence>
<dbReference type="AlphaFoldDB" id="A0A174LK99"/>
<sequence length="78" mass="8507">MLDKIVGKKVIGVKQCQKLIRNGKVLYVAKDAISKLVLPLIELAKENNVEIVEISTMKELGKMSGIDVKSAATLVLND</sequence>
<dbReference type="GO" id="GO:0005840">
    <property type="term" value="C:ribosome"/>
    <property type="evidence" value="ECO:0007669"/>
    <property type="project" value="UniProtKB-KW"/>
</dbReference>
<dbReference type="Proteomes" id="UP000095594">
    <property type="component" value="Unassembled WGS sequence"/>
</dbReference>
<evidence type="ECO:0000259" key="1">
    <source>
        <dbReference type="Pfam" id="PF01248"/>
    </source>
</evidence>